<feature type="compositionally biased region" description="Basic and acidic residues" evidence="1">
    <location>
        <begin position="16"/>
        <end position="25"/>
    </location>
</feature>
<name>A0ABZ0YM35_9GAMM</name>
<protein>
    <submittedName>
        <fullName evidence="2">Helix-turn-helix domain-containing protein</fullName>
    </submittedName>
</protein>
<dbReference type="EMBL" id="CP140255">
    <property type="protein sequence ID" value="WQH13198.1"/>
    <property type="molecule type" value="Genomic_DNA"/>
</dbReference>
<dbReference type="Proteomes" id="UP001324794">
    <property type="component" value="Chromosome"/>
</dbReference>
<reference evidence="2 3" key="1">
    <citation type="submission" date="2023-11" db="EMBL/GenBank/DDBJ databases">
        <title>MicrobeMod: A computational toolkit for identifying prokaryotic methylation and restriction-modification with nanopore sequencing.</title>
        <authorList>
            <person name="Crits-Christoph A."/>
            <person name="Kang S.C."/>
            <person name="Lee H."/>
            <person name="Ostrov N."/>
        </authorList>
    </citation>
    <scope>NUCLEOTIDE SEQUENCE [LARGE SCALE GENOMIC DNA]</scope>
    <source>
        <strain evidence="2 3">ATCC BAA-805</strain>
    </source>
</reference>
<dbReference type="SUPFAM" id="SSF46689">
    <property type="entry name" value="Homeodomain-like"/>
    <property type="match status" value="1"/>
</dbReference>
<dbReference type="InterPro" id="IPR009057">
    <property type="entry name" value="Homeodomain-like_sf"/>
</dbReference>
<keyword evidence="3" id="KW-1185">Reference proteome</keyword>
<dbReference type="RefSeq" id="WP_223288901.1">
    <property type="nucleotide sequence ID" value="NZ_CP140255.1"/>
</dbReference>
<evidence type="ECO:0000313" key="3">
    <source>
        <dbReference type="Proteomes" id="UP001324794"/>
    </source>
</evidence>
<proteinExistence type="predicted"/>
<accession>A0ABZ0YM35</accession>
<organism evidence="2 3">
    <name type="scientific">Vreelandella neptunia</name>
    <dbReference type="NCBI Taxonomy" id="115551"/>
    <lineage>
        <taxon>Bacteria</taxon>
        <taxon>Pseudomonadati</taxon>
        <taxon>Pseudomonadota</taxon>
        <taxon>Gammaproteobacteria</taxon>
        <taxon>Oceanospirillales</taxon>
        <taxon>Halomonadaceae</taxon>
        <taxon>Vreelandella</taxon>
    </lineage>
</organism>
<sequence>MATTGKQRYEAVQAVDSERRREGSWRKKGNRITQVKACKKVDISTHQYRKWKAIISKNVSKPLDEIYRLLEDKRYAPNKLTAQQEEIVIKYAEEFPDKSYREIAKNIEEEVGRKLHHGTVSSILKK</sequence>
<evidence type="ECO:0000313" key="2">
    <source>
        <dbReference type="EMBL" id="WQH13198.1"/>
    </source>
</evidence>
<feature type="region of interest" description="Disordered" evidence="1">
    <location>
        <begin position="1"/>
        <end position="28"/>
    </location>
</feature>
<evidence type="ECO:0000256" key="1">
    <source>
        <dbReference type="SAM" id="MobiDB-lite"/>
    </source>
</evidence>
<gene>
    <name evidence="2" type="ORF">SR894_01300</name>
</gene>